<feature type="transmembrane region" description="Helical" evidence="11">
    <location>
        <begin position="45"/>
        <end position="65"/>
    </location>
</feature>
<dbReference type="PANTHER" id="PTHR32196">
    <property type="entry name" value="ABC TRANSPORTER PERMEASE PROTEIN YPHD-RELATED-RELATED"/>
    <property type="match status" value="1"/>
</dbReference>
<evidence type="ECO:0000256" key="1">
    <source>
        <dbReference type="ARBA" id="ARBA00004651"/>
    </source>
</evidence>
<evidence type="ECO:0000256" key="10">
    <source>
        <dbReference type="ARBA" id="ARBA00039382"/>
    </source>
</evidence>
<evidence type="ECO:0000256" key="2">
    <source>
        <dbReference type="ARBA" id="ARBA00011262"/>
    </source>
</evidence>
<evidence type="ECO:0000256" key="7">
    <source>
        <dbReference type="ARBA" id="ARBA00022989"/>
    </source>
</evidence>
<dbReference type="Pfam" id="PF02653">
    <property type="entry name" value="BPD_transp_2"/>
    <property type="match status" value="1"/>
</dbReference>
<feature type="transmembrane region" description="Helical" evidence="11">
    <location>
        <begin position="250"/>
        <end position="283"/>
    </location>
</feature>
<feature type="transmembrane region" description="Helical" evidence="11">
    <location>
        <begin position="289"/>
        <end position="315"/>
    </location>
</feature>
<comment type="subunit">
    <text evidence="2">The complex is composed of two ATP-binding proteins (LsrA), two transmembrane proteins (LsrC and LsrD) and a solute-binding protein (LsrB).</text>
</comment>
<proteinExistence type="predicted"/>
<feature type="transmembrane region" description="Helical" evidence="11">
    <location>
        <begin position="17"/>
        <end position="33"/>
    </location>
</feature>
<gene>
    <name evidence="12" type="ORF">PSQ19_17135</name>
</gene>
<evidence type="ECO:0000256" key="6">
    <source>
        <dbReference type="ARBA" id="ARBA00022692"/>
    </source>
</evidence>
<dbReference type="InterPro" id="IPR001851">
    <property type="entry name" value="ABC_transp_permease"/>
</dbReference>
<sequence length="334" mass="35166">MSLITKFLSTLLHRREAGIAVMIVLLALVVGAIQPRFLTLETLRIIALAIPLILIAAMGQMMVLVARHVDLSIGSILAFSSIIAGIMFRDLPEVPIIISIIAAIACGAALGFVNGVIVTLFKLPSIIVTLGTLSLYRGLVFLVSGARQVDPQYIPRSLIEMSQTSPIFGIPWIVILAFVIALLTYFFLDHVRLGRQIYALGSNPVAAPLRGIKVVPLTILVFTMSGALAGLTGIIYASRFGYVNPGITGVGFEFTVIAAVVIGGVSINGGVGTVLGTVLGVILLGMVNVALPLLGVSAFWQDVIYGAVIVIALLIDKSVRDRSARALAAARSAA</sequence>
<keyword evidence="7 11" id="KW-1133">Transmembrane helix</keyword>
<feature type="transmembrane region" description="Helical" evidence="11">
    <location>
        <begin position="96"/>
        <end position="120"/>
    </location>
</feature>
<name>A0ABY7YM36_9HYPH</name>
<keyword evidence="8 11" id="KW-0472">Membrane</keyword>
<keyword evidence="5" id="KW-0997">Cell inner membrane</keyword>
<reference evidence="12 13" key="1">
    <citation type="submission" date="2023-02" db="EMBL/GenBank/DDBJ databases">
        <title>Devosia algicola sp. nov., isolated from the phycosphere of marine algae.</title>
        <authorList>
            <person name="Kim J.M."/>
            <person name="Lee J.K."/>
            <person name="Choi B.J."/>
            <person name="Bayburt H."/>
            <person name="Jeon C.O."/>
        </authorList>
    </citation>
    <scope>NUCLEOTIDE SEQUENCE [LARGE SCALE GENOMIC DNA]</scope>
    <source>
        <strain evidence="12 13">G20-9</strain>
    </source>
</reference>
<accession>A0ABY7YM36</accession>
<protein>
    <recommendedName>
        <fullName evidence="10">Autoinducer 2 import system permease protein LsrC</fullName>
    </recommendedName>
</protein>
<evidence type="ECO:0000256" key="11">
    <source>
        <dbReference type="SAM" id="Phobius"/>
    </source>
</evidence>
<dbReference type="CDD" id="cd06579">
    <property type="entry name" value="TM_PBP1_transp_AraH_like"/>
    <property type="match status" value="1"/>
</dbReference>
<evidence type="ECO:0000256" key="9">
    <source>
        <dbReference type="ARBA" id="ARBA00025439"/>
    </source>
</evidence>
<comment type="function">
    <text evidence="9">Part of the ABC transporter complex LsrABCD involved in autoinducer 2 (AI-2) import. Probably responsible for the translocation of the substrate across the membrane.</text>
</comment>
<evidence type="ECO:0000256" key="5">
    <source>
        <dbReference type="ARBA" id="ARBA00022519"/>
    </source>
</evidence>
<evidence type="ECO:0000256" key="8">
    <source>
        <dbReference type="ARBA" id="ARBA00023136"/>
    </source>
</evidence>
<evidence type="ECO:0000256" key="3">
    <source>
        <dbReference type="ARBA" id="ARBA00022448"/>
    </source>
</evidence>
<feature type="transmembrane region" description="Helical" evidence="11">
    <location>
        <begin position="214"/>
        <end position="238"/>
    </location>
</feature>
<keyword evidence="13" id="KW-1185">Reference proteome</keyword>
<keyword evidence="6 11" id="KW-0812">Transmembrane</keyword>
<dbReference type="RefSeq" id="WP_282218731.1">
    <property type="nucleotide sequence ID" value="NZ_CP118246.1"/>
</dbReference>
<comment type="subcellular location">
    <subcellularLocation>
        <location evidence="1">Cell membrane</location>
        <topology evidence="1">Multi-pass membrane protein</topology>
    </subcellularLocation>
</comment>
<evidence type="ECO:0000256" key="4">
    <source>
        <dbReference type="ARBA" id="ARBA00022475"/>
    </source>
</evidence>
<evidence type="ECO:0000313" key="13">
    <source>
        <dbReference type="Proteomes" id="UP001220530"/>
    </source>
</evidence>
<keyword evidence="3" id="KW-0813">Transport</keyword>
<evidence type="ECO:0000313" key="12">
    <source>
        <dbReference type="EMBL" id="WDR02326.1"/>
    </source>
</evidence>
<dbReference type="PANTHER" id="PTHR32196:SF29">
    <property type="entry name" value="AUTOINDUCER 2 IMPORT SYSTEM PERMEASE PROTEIN LSRC"/>
    <property type="match status" value="1"/>
</dbReference>
<dbReference type="EMBL" id="CP118246">
    <property type="protein sequence ID" value="WDR02326.1"/>
    <property type="molecule type" value="Genomic_DNA"/>
</dbReference>
<organism evidence="12 13">
    <name type="scientific">Devosia algicola</name>
    <dbReference type="NCBI Taxonomy" id="3026418"/>
    <lineage>
        <taxon>Bacteria</taxon>
        <taxon>Pseudomonadati</taxon>
        <taxon>Pseudomonadota</taxon>
        <taxon>Alphaproteobacteria</taxon>
        <taxon>Hyphomicrobiales</taxon>
        <taxon>Devosiaceae</taxon>
        <taxon>Devosia</taxon>
    </lineage>
</organism>
<feature type="transmembrane region" description="Helical" evidence="11">
    <location>
        <begin position="167"/>
        <end position="188"/>
    </location>
</feature>
<feature type="transmembrane region" description="Helical" evidence="11">
    <location>
        <begin position="126"/>
        <end position="146"/>
    </location>
</feature>
<keyword evidence="4" id="KW-1003">Cell membrane</keyword>
<dbReference type="Proteomes" id="UP001220530">
    <property type="component" value="Chromosome"/>
</dbReference>
<feature type="transmembrane region" description="Helical" evidence="11">
    <location>
        <begin position="71"/>
        <end position="89"/>
    </location>
</feature>